<sequence>MVGVFEVCFIMAPCGNHIATGDMVRRGMKGLSVRFNRV</sequence>
<proteinExistence type="predicted"/>
<dbReference type="Proteomes" id="UP000003231">
    <property type="component" value="Unassembled WGS sequence"/>
</dbReference>
<comment type="caution">
    <text evidence="1">The sequence shown here is derived from an EMBL/GenBank/DDBJ whole genome shotgun (WGS) entry which is preliminary data.</text>
</comment>
<dbReference type="EMBL" id="AKRT01000008">
    <property type="protein sequence ID" value="EIR26247.1"/>
    <property type="molecule type" value="Genomic_DNA"/>
</dbReference>
<accession>A0AB72ZQR4</accession>
<evidence type="ECO:0000313" key="1">
    <source>
        <dbReference type="EMBL" id="EIR26247.1"/>
    </source>
</evidence>
<name>A0AB72ZQR4_YERPE</name>
<organism evidence="1 2">
    <name type="scientific">Yersinia pestis PY-08</name>
    <dbReference type="NCBI Taxonomy" id="992134"/>
    <lineage>
        <taxon>Bacteria</taxon>
        <taxon>Pseudomonadati</taxon>
        <taxon>Pseudomonadota</taxon>
        <taxon>Gammaproteobacteria</taxon>
        <taxon>Enterobacterales</taxon>
        <taxon>Yersiniaceae</taxon>
        <taxon>Yersinia</taxon>
    </lineage>
</organism>
<dbReference type="AlphaFoldDB" id="A0AB72ZQR4"/>
<protein>
    <submittedName>
        <fullName evidence="1">Uncharacterized protein</fullName>
    </submittedName>
</protein>
<reference evidence="1 2" key="1">
    <citation type="submission" date="2012-05" db="EMBL/GenBank/DDBJ databases">
        <title>Genome sequence of Yersinia Pestis PY-08.</title>
        <authorList>
            <person name="Santana-Cruz I."/>
            <person name="Sengamalay N."/>
            <person name="McCracken C."/>
            <person name="Daugherty S.C."/>
            <person name="Maroo A."/>
            <person name="Vara P.G."/>
            <person name="Tallon L.J."/>
            <person name="Sadzewicz L."/>
            <person name="Vinetz J.M."/>
            <person name="Cespedes Zambrano M.J."/>
            <person name="Fraser-Liggett C.M."/>
            <person name="Tettelin H."/>
        </authorList>
    </citation>
    <scope>NUCLEOTIDE SEQUENCE [LARGE SCALE GENOMIC DNA]</scope>
    <source>
        <strain evidence="1 2">PY-08</strain>
    </source>
</reference>
<evidence type="ECO:0000313" key="2">
    <source>
        <dbReference type="Proteomes" id="UP000003231"/>
    </source>
</evidence>
<gene>
    <name evidence="1" type="ORF">YPPY08_4859</name>
</gene>